<dbReference type="AlphaFoldDB" id="A0A1V4HYI7"/>
<name>A0A1V4HYI7_NITVU</name>
<evidence type="ECO:0000313" key="2">
    <source>
        <dbReference type="Proteomes" id="UP000189940"/>
    </source>
</evidence>
<accession>A0A1V4HYI7</accession>
<reference evidence="1 2" key="1">
    <citation type="submission" date="2017-02" db="EMBL/GenBank/DDBJ databases">
        <title>Genome sequence of the nitrite-oxidizing bacterium Nitrobacter vulgaris strain Ab1.</title>
        <authorList>
            <person name="Mellbye B.L."/>
            <person name="Davis E.W."/>
            <person name="Spieck E."/>
            <person name="Chang J.H."/>
            <person name="Bottomley P.J."/>
            <person name="Sayavedra-Soto L.A."/>
        </authorList>
    </citation>
    <scope>NUCLEOTIDE SEQUENCE [LARGE SCALE GENOMIC DNA]</scope>
    <source>
        <strain evidence="1 2">Ab1</strain>
    </source>
</reference>
<protein>
    <submittedName>
        <fullName evidence="1">Uncharacterized protein</fullName>
    </submittedName>
</protein>
<keyword evidence="2" id="KW-1185">Reference proteome</keyword>
<sequence>MANREPEQPYRLILPEHGMWLADARCSAGEHHNRIKSRLTYISHRRCGLLSYNAAWVAGIAGRIAKVIEEV</sequence>
<organism evidence="1 2">
    <name type="scientific">Nitrobacter vulgaris</name>
    <dbReference type="NCBI Taxonomy" id="29421"/>
    <lineage>
        <taxon>Bacteria</taxon>
        <taxon>Pseudomonadati</taxon>
        <taxon>Pseudomonadota</taxon>
        <taxon>Alphaproteobacteria</taxon>
        <taxon>Hyphomicrobiales</taxon>
        <taxon>Nitrobacteraceae</taxon>
        <taxon>Nitrobacter</taxon>
    </lineage>
</organism>
<dbReference type="EMBL" id="MWPQ01000042">
    <property type="protein sequence ID" value="OPH82632.1"/>
    <property type="molecule type" value="Genomic_DNA"/>
</dbReference>
<gene>
    <name evidence="1" type="ORF">B2M20_11225</name>
</gene>
<proteinExistence type="predicted"/>
<evidence type="ECO:0000313" key="1">
    <source>
        <dbReference type="EMBL" id="OPH82632.1"/>
    </source>
</evidence>
<comment type="caution">
    <text evidence="1">The sequence shown here is derived from an EMBL/GenBank/DDBJ whole genome shotgun (WGS) entry which is preliminary data.</text>
</comment>
<dbReference type="Proteomes" id="UP000189940">
    <property type="component" value="Unassembled WGS sequence"/>
</dbReference>